<dbReference type="InterPro" id="IPR011989">
    <property type="entry name" value="ARM-like"/>
</dbReference>
<name>A0A0B5BEK4_9BACT</name>
<protein>
    <recommendedName>
        <fullName evidence="4">HEAT repeat domain-containing protein</fullName>
    </recommendedName>
</protein>
<dbReference type="Gene3D" id="1.25.10.10">
    <property type="entry name" value="Leucine-rich Repeat Variant"/>
    <property type="match status" value="2"/>
</dbReference>
<evidence type="ECO:0000256" key="1">
    <source>
        <dbReference type="SAM" id="Phobius"/>
    </source>
</evidence>
<keyword evidence="3" id="KW-1185">Reference proteome</keyword>
<proteinExistence type="predicted"/>
<keyword evidence="1" id="KW-0472">Membrane</keyword>
<dbReference type="STRING" id="345632.GPICK_08865"/>
<reference evidence="2 3" key="1">
    <citation type="journal article" date="2015" name="Genome Announc.">
        <title>Complete Genome of Geobacter pickeringii G13T, a Metal-Reducing Isolate from Sedimentary Kaolin Deposits.</title>
        <authorList>
            <person name="Badalamenti J.P."/>
            <person name="Bond D.R."/>
        </authorList>
    </citation>
    <scope>NUCLEOTIDE SEQUENCE [LARGE SCALE GENOMIC DNA]</scope>
    <source>
        <strain evidence="2 3">G13</strain>
    </source>
</reference>
<keyword evidence="1" id="KW-0812">Transmembrane</keyword>
<evidence type="ECO:0000313" key="3">
    <source>
        <dbReference type="Proteomes" id="UP000057609"/>
    </source>
</evidence>
<dbReference type="Pfam" id="PF13646">
    <property type="entry name" value="HEAT_2"/>
    <property type="match status" value="1"/>
</dbReference>
<dbReference type="KEGG" id="gpi:GPICK_08865"/>
<dbReference type="InterPro" id="IPR016024">
    <property type="entry name" value="ARM-type_fold"/>
</dbReference>
<dbReference type="PROSITE" id="PS50077">
    <property type="entry name" value="HEAT_REPEAT"/>
    <property type="match status" value="1"/>
</dbReference>
<evidence type="ECO:0000313" key="2">
    <source>
        <dbReference type="EMBL" id="AJE04872.1"/>
    </source>
</evidence>
<organism evidence="2 3">
    <name type="scientific">Geobacter pickeringii</name>
    <dbReference type="NCBI Taxonomy" id="345632"/>
    <lineage>
        <taxon>Bacteria</taxon>
        <taxon>Pseudomonadati</taxon>
        <taxon>Thermodesulfobacteriota</taxon>
        <taxon>Desulfuromonadia</taxon>
        <taxon>Geobacterales</taxon>
        <taxon>Geobacteraceae</taxon>
        <taxon>Geobacter</taxon>
    </lineage>
</organism>
<dbReference type="SUPFAM" id="SSF48371">
    <property type="entry name" value="ARM repeat"/>
    <property type="match status" value="1"/>
</dbReference>
<dbReference type="OrthoDB" id="5397247at2"/>
<feature type="transmembrane region" description="Helical" evidence="1">
    <location>
        <begin position="6"/>
        <end position="30"/>
    </location>
</feature>
<accession>A0A0B5BEK4</accession>
<dbReference type="AlphaFoldDB" id="A0A0B5BEK4"/>
<dbReference type="EMBL" id="CP009788">
    <property type="protein sequence ID" value="AJE04872.1"/>
    <property type="molecule type" value="Genomic_DNA"/>
</dbReference>
<sequence length="362" mass="41900">MGSETLRNIIIIINVLLFIVTFLLFLVLLFHKLHVERRAKRLDELRETYLADLARRFYDPSHPVSPPGNALEYEALGNVVATMLVNVSGEMAVNVRRCVRELGVDAYYRRMLESRRWVRRFVAVEKLGFFRFPELKSVFETVLAEEKDHRIIPKAVWALSVIAQRSDLPTINQVLKNPLFMSSKFNEYIYTNIIRSFREHEQEALFVEVLGELMADAELPVLLKRDIIQACGAEMFHPAQKLVLDCFSRFHDVAEMRIACIRTLERFSAVDEEWLLSECLRDPDWRIRGVAAKNAYLYSPNIIPPLRDLLHDESYHVRINSALALAKMGEAGLDVLVAETQSEDRFVRDVSQYVLKRLIYAS</sequence>
<dbReference type="Proteomes" id="UP000057609">
    <property type="component" value="Chromosome"/>
</dbReference>
<keyword evidence="1" id="KW-1133">Transmembrane helix</keyword>
<gene>
    <name evidence="2" type="ORF">GPICK_08865</name>
</gene>
<evidence type="ECO:0008006" key="4">
    <source>
        <dbReference type="Google" id="ProtNLM"/>
    </source>
</evidence>
<dbReference type="InterPro" id="IPR021133">
    <property type="entry name" value="HEAT_type_2"/>
</dbReference>
<dbReference type="HOGENOM" id="CLU_747549_0_0_7"/>